<reference evidence="2" key="1">
    <citation type="submission" date="2016-10" db="EMBL/GenBank/DDBJ databases">
        <authorList>
            <person name="Varghese N."/>
            <person name="Submissions S."/>
        </authorList>
    </citation>
    <scope>NUCLEOTIDE SEQUENCE [LARGE SCALE GENOMIC DNA]</scope>
    <source>
        <strain evidence="2">LMG 26416</strain>
    </source>
</reference>
<dbReference type="EMBL" id="FOAJ01000018">
    <property type="protein sequence ID" value="SEL94353.1"/>
    <property type="molecule type" value="Genomic_DNA"/>
</dbReference>
<dbReference type="Proteomes" id="UP000199120">
    <property type="component" value="Unassembled WGS sequence"/>
</dbReference>
<accession>A0A1H7UBG2</accession>
<name>A0A1H7UBG2_9BURK</name>
<dbReference type="AlphaFoldDB" id="A0A1H7UBG2"/>
<organism evidence="1 2">
    <name type="scientific">Paraburkholderia caballeronis</name>
    <dbReference type="NCBI Taxonomy" id="416943"/>
    <lineage>
        <taxon>Bacteria</taxon>
        <taxon>Pseudomonadati</taxon>
        <taxon>Pseudomonadota</taxon>
        <taxon>Betaproteobacteria</taxon>
        <taxon>Burkholderiales</taxon>
        <taxon>Burkholderiaceae</taxon>
        <taxon>Paraburkholderia</taxon>
    </lineage>
</organism>
<proteinExistence type="predicted"/>
<evidence type="ECO:0000313" key="1">
    <source>
        <dbReference type="EMBL" id="SEL94353.1"/>
    </source>
</evidence>
<protein>
    <submittedName>
        <fullName evidence="1">Uncharacterized protein</fullName>
    </submittedName>
</protein>
<gene>
    <name evidence="1" type="ORF">SAMN05192542_11892</name>
</gene>
<sequence length="81" mass="9192">MSYLVWQRAIDVRTLLEARIGLTAIRFKPSKKATRSGKVLDVEITPQIRAVIERAKAIKKKYQIISPFLFPTQKGGAYSKT</sequence>
<keyword evidence="2" id="KW-1185">Reference proteome</keyword>
<evidence type="ECO:0000313" key="2">
    <source>
        <dbReference type="Proteomes" id="UP000199120"/>
    </source>
</evidence>